<dbReference type="Pfam" id="PF21787">
    <property type="entry name" value="TNP-like_RNaseH_N"/>
    <property type="match status" value="1"/>
</dbReference>
<dbReference type="InterPro" id="IPR048367">
    <property type="entry name" value="TNP-like_RNaseH_C"/>
</dbReference>
<evidence type="ECO:0000259" key="2">
    <source>
        <dbReference type="Pfam" id="PF21788"/>
    </source>
</evidence>
<keyword evidence="5" id="KW-1185">Reference proteome</keyword>
<proteinExistence type="predicted"/>
<organism evidence="4 5">
    <name type="scientific">Aphis gossypii</name>
    <name type="common">Cotton aphid</name>
    <dbReference type="NCBI Taxonomy" id="80765"/>
    <lineage>
        <taxon>Eukaryota</taxon>
        <taxon>Metazoa</taxon>
        <taxon>Ecdysozoa</taxon>
        <taxon>Arthropoda</taxon>
        <taxon>Hexapoda</taxon>
        <taxon>Insecta</taxon>
        <taxon>Pterygota</taxon>
        <taxon>Neoptera</taxon>
        <taxon>Paraneoptera</taxon>
        <taxon>Hemiptera</taxon>
        <taxon>Sternorrhyncha</taxon>
        <taxon>Aphidomorpha</taxon>
        <taxon>Aphidoidea</taxon>
        <taxon>Aphididae</taxon>
        <taxon>Aphidini</taxon>
        <taxon>Aphis</taxon>
        <taxon>Aphis</taxon>
    </lineage>
</organism>
<reference evidence="4" key="1">
    <citation type="submission" date="2022-02" db="EMBL/GenBank/DDBJ databases">
        <authorList>
            <person name="King R."/>
        </authorList>
    </citation>
    <scope>NUCLEOTIDE SEQUENCE</scope>
</reference>
<dbReference type="InterPro" id="IPR048366">
    <property type="entry name" value="TNP-like_GBD"/>
</dbReference>
<dbReference type="EMBL" id="OU899035">
    <property type="protein sequence ID" value="CAH1723503.1"/>
    <property type="molecule type" value="Genomic_DNA"/>
</dbReference>
<dbReference type="Pfam" id="PF21788">
    <property type="entry name" value="TNP-like_GBD"/>
    <property type="match status" value="1"/>
</dbReference>
<feature type="domain" description="Transposable element P transposase-like RNase H" evidence="1">
    <location>
        <begin position="169"/>
        <end position="304"/>
    </location>
</feature>
<evidence type="ECO:0000259" key="3">
    <source>
        <dbReference type="Pfam" id="PF21789"/>
    </source>
</evidence>
<evidence type="ECO:0008006" key="6">
    <source>
        <dbReference type="Google" id="ProtNLM"/>
    </source>
</evidence>
<protein>
    <recommendedName>
        <fullName evidence="6">Transposable element P transposase</fullName>
    </recommendedName>
</protein>
<dbReference type="InterPro" id="IPR048365">
    <property type="entry name" value="TNP-like_RNaseH_N"/>
</dbReference>
<dbReference type="Proteomes" id="UP001154329">
    <property type="component" value="Chromosome 2"/>
</dbReference>
<feature type="domain" description="Transposable element P transposase-like RNase H C-terminal" evidence="3">
    <location>
        <begin position="514"/>
        <end position="546"/>
    </location>
</feature>
<evidence type="ECO:0000313" key="4">
    <source>
        <dbReference type="EMBL" id="CAH1723503.1"/>
    </source>
</evidence>
<feature type="domain" description="Transposable element P transposase-like GTP-binding insertion" evidence="2">
    <location>
        <begin position="330"/>
        <end position="440"/>
    </location>
</feature>
<reference evidence="4" key="2">
    <citation type="submission" date="2022-10" db="EMBL/GenBank/DDBJ databases">
        <authorList>
            <consortium name="ENA_rothamsted_submissions"/>
            <consortium name="culmorum"/>
            <person name="King R."/>
        </authorList>
    </citation>
    <scope>NUCLEOTIDE SEQUENCE</scope>
</reference>
<dbReference type="PANTHER" id="PTHR47577">
    <property type="entry name" value="THAP DOMAIN-CONTAINING PROTEIN 6"/>
    <property type="match status" value="1"/>
</dbReference>
<accession>A0A9P0NEW8</accession>
<evidence type="ECO:0000259" key="1">
    <source>
        <dbReference type="Pfam" id="PF21787"/>
    </source>
</evidence>
<name>A0A9P0NEW8_APHGO</name>
<sequence length="773" mass="89568">MKLCPGFILNSSQQWSPRCLLSIKGKESRCTHCSYKNKYLSKTKFVPVKLSKLYNKKAQQARRLSKRVNIMKTNIISLKKSFSKLKEEKVNCLIKDLPEKQQEAIKMCFKACSAQSGHGVRYTTNWVYECILMKIKSPALYQKMYREKILPLPSTVTLQRYIKKLKPAYGFHTSTFQMLEEKSKNIKSAERHGCLLLDEMSLSPSVTFNKSTLNVDGLVDLGKYTPEQQENELGDHALVFMYQPYQGPWIQAIGAFLSKGAAPNEVLQKLIVEAVILLEKSGFKVHNVVTDGGPWNRGMWNSFGITNTNVSCQHPMDSERRLWFISDFPHLIKTMWTRILKNKILKTPEGYIKFEYWKYLVQHDELKHIKLCYKLTKDHLFPQHFQKMNVKMAMVFFSKTVADCMEELLNRGDKNFIGCEPTVKFIRKINDLVDVLNSNTEKHSLQADPNSNSNKILSDFKNYIETWMLEIQDKNLRFTSQTERGLIVSIKGTLDLIQFLSQNVGYRYLMTKRINQDTLEHFFGIVRQACGSNQHPDPRQFVQIYRLMSCYSLIKPPRGSNVSGGDILKTLIDIKPTNEENIQKKADLEIKLDNLLVNCEFEVLSDHLYFENENQSNIDKSALTYFVGYVARNAKKHSTAKNCTTCFNSIVSSNNQNIPNTDEERFINLRNEGHLFIPTDNLMELIYNLETTIIHVLKNYKMNKHILDHVMDEISVHGISTKVGCANHQNQLTKYIVKFYLNTRMIFACRKHNEIVSNKKKTEKRLKKISRIV</sequence>
<dbReference type="AlphaFoldDB" id="A0A9P0NEW8"/>
<dbReference type="PANTHER" id="PTHR47577:SF2">
    <property type="entry name" value="THAP DOMAIN CONTAINING 9"/>
    <property type="match status" value="1"/>
</dbReference>
<gene>
    <name evidence="4" type="ORF">APHIGO_LOCUS5186</name>
</gene>
<evidence type="ECO:0000313" key="5">
    <source>
        <dbReference type="Proteomes" id="UP001154329"/>
    </source>
</evidence>
<dbReference type="Pfam" id="PF21789">
    <property type="entry name" value="TNP-like_RNaseH_C"/>
    <property type="match status" value="1"/>
</dbReference>